<protein>
    <submittedName>
        <fullName evidence="1">Uncharacterized protein</fullName>
    </submittedName>
</protein>
<dbReference type="GeneID" id="24125464"/>
<dbReference type="AlphaFoldDB" id="A0A067D0Z3"/>
<organism evidence="1 2">
    <name type="scientific">Saprolegnia parasitica (strain CBS 223.65)</name>
    <dbReference type="NCBI Taxonomy" id="695850"/>
    <lineage>
        <taxon>Eukaryota</taxon>
        <taxon>Sar</taxon>
        <taxon>Stramenopiles</taxon>
        <taxon>Oomycota</taxon>
        <taxon>Saprolegniomycetes</taxon>
        <taxon>Saprolegniales</taxon>
        <taxon>Saprolegniaceae</taxon>
        <taxon>Saprolegnia</taxon>
    </lineage>
</organism>
<dbReference type="EMBL" id="KK583195">
    <property type="protein sequence ID" value="KDO32451.1"/>
    <property type="molecule type" value="Genomic_DNA"/>
</dbReference>
<dbReference type="Proteomes" id="UP000030745">
    <property type="component" value="Unassembled WGS sequence"/>
</dbReference>
<name>A0A067D0Z3_SAPPC</name>
<gene>
    <name evidence="1" type="ORF">SPRG_02928</name>
</gene>
<keyword evidence="2" id="KW-1185">Reference proteome</keyword>
<reference evidence="1 2" key="1">
    <citation type="journal article" date="2013" name="PLoS Genet.">
        <title>Distinctive expansion of potential virulence genes in the genome of the oomycete fish pathogen Saprolegnia parasitica.</title>
        <authorList>
            <person name="Jiang R.H."/>
            <person name="de Bruijn I."/>
            <person name="Haas B.J."/>
            <person name="Belmonte R."/>
            <person name="Lobach L."/>
            <person name="Christie J."/>
            <person name="van den Ackerveken G."/>
            <person name="Bottin A."/>
            <person name="Bulone V."/>
            <person name="Diaz-Moreno S.M."/>
            <person name="Dumas B."/>
            <person name="Fan L."/>
            <person name="Gaulin E."/>
            <person name="Govers F."/>
            <person name="Grenville-Briggs L.J."/>
            <person name="Horner N.R."/>
            <person name="Levin J.Z."/>
            <person name="Mammella M."/>
            <person name="Meijer H.J."/>
            <person name="Morris P."/>
            <person name="Nusbaum C."/>
            <person name="Oome S."/>
            <person name="Phillips A.J."/>
            <person name="van Rooyen D."/>
            <person name="Rzeszutek E."/>
            <person name="Saraiva M."/>
            <person name="Secombes C.J."/>
            <person name="Seidl M.F."/>
            <person name="Snel B."/>
            <person name="Stassen J.H."/>
            <person name="Sykes S."/>
            <person name="Tripathy S."/>
            <person name="van den Berg H."/>
            <person name="Vega-Arreguin J.C."/>
            <person name="Wawra S."/>
            <person name="Young S.K."/>
            <person name="Zeng Q."/>
            <person name="Dieguez-Uribeondo J."/>
            <person name="Russ C."/>
            <person name="Tyler B.M."/>
            <person name="van West P."/>
        </authorList>
    </citation>
    <scope>NUCLEOTIDE SEQUENCE [LARGE SCALE GENOMIC DNA]</scope>
    <source>
        <strain evidence="1 2">CBS 223.65</strain>
    </source>
</reference>
<dbReference type="KEGG" id="spar:SPRG_02928"/>
<dbReference type="VEuPathDB" id="FungiDB:SPRG_02928"/>
<sequence length="137" mass="14546">MSVVKALNANGQFADKMTALADAIAASPRPLSLSLAITGAHADEEAMQVALSTRNLRQAAKIDSEHTSAVLDPATLTSLYLGDPPNVSHDLSGALIRFSSLQHFDIRIGTLRSFGTGLRLAVRPGNAMAPLMQRQRP</sequence>
<evidence type="ECO:0000313" key="2">
    <source>
        <dbReference type="Proteomes" id="UP000030745"/>
    </source>
</evidence>
<accession>A0A067D0Z3</accession>
<proteinExistence type="predicted"/>
<dbReference type="RefSeq" id="XP_012196902.1">
    <property type="nucleotide sequence ID" value="XM_012341512.1"/>
</dbReference>
<evidence type="ECO:0000313" key="1">
    <source>
        <dbReference type="EMBL" id="KDO32451.1"/>
    </source>
</evidence>